<comment type="caution">
    <text evidence="2">The sequence shown here is derived from an EMBL/GenBank/DDBJ whole genome shotgun (WGS) entry which is preliminary data.</text>
</comment>
<proteinExistence type="predicted"/>
<feature type="transmembrane region" description="Helical" evidence="1">
    <location>
        <begin position="30"/>
        <end position="50"/>
    </location>
</feature>
<evidence type="ECO:0000313" key="3">
    <source>
        <dbReference type="Proteomes" id="UP001404104"/>
    </source>
</evidence>
<feature type="transmembrane region" description="Helical" evidence="1">
    <location>
        <begin position="391"/>
        <end position="411"/>
    </location>
</feature>
<dbReference type="Proteomes" id="UP001404104">
    <property type="component" value="Unassembled WGS sequence"/>
</dbReference>
<feature type="transmembrane region" description="Helical" evidence="1">
    <location>
        <begin position="157"/>
        <end position="175"/>
    </location>
</feature>
<accession>A0ABU9XSR2</accession>
<reference evidence="2 3" key="1">
    <citation type="submission" date="2024-05" db="EMBL/GenBank/DDBJ databases">
        <authorList>
            <person name="Liu Q."/>
            <person name="Xin Y.-H."/>
        </authorList>
    </citation>
    <scope>NUCLEOTIDE SEQUENCE [LARGE SCALE GENOMIC DNA]</scope>
    <source>
        <strain evidence="2 3">CGMCC 1.15349</strain>
    </source>
</reference>
<keyword evidence="3" id="KW-1185">Reference proteome</keyword>
<feature type="transmembrane region" description="Helical" evidence="1">
    <location>
        <begin position="417"/>
        <end position="434"/>
    </location>
</feature>
<sequence>MSESLPVAPLLIDPPASNLSLSRATKRRAIVIDLIVAVLLGVMLSTAWAANDWSKLRWLALPDTDDMMRLAQVRDWLNGQAFNNWTQYRLAPPHGVPMHWSRINDLGLAAIILAATPLVGRHQAELIAVLAYPGLLFIISIFLSARIARHLWSPEAATVAAVLAALAVPGTNLFVPGRIDHHALQTVMIELAVLAMVRGPSLRNGLAAGVALAISLVIGLETAPHVATLIAVAGLIWVACGITERRRLAGLASGMAAATLFSLAFLRPSYWSAALCDAFTPASASTALLVSVALGALAQATPYLRDWRWRFGMAVILASGAAGIVLIAFPTCLAGPYGAMDPFLQREFLAHITEAQGLLKQRPQVYSIGLGGLLMAGFSTTIWMLWRSPRIWPLLAPPAAIVIVSASITLFQVRGTYIGTLLCAPILAGLVLAARRREHGRAAALIGAWLVSAGILYGFVSATLLASKSSTVEKSASLGGECKTGDVWHQIGLYPNGVILAAADLAPYLIGGTEMATVGAGYHRNNDGIMDTYRYFLHTPKQGRPIAAKWQAKYVAFCPGDFDEMKAYTHYPTSLATLLHQNRPPPWLKRLPLRGTSLRLYRITQH</sequence>
<keyword evidence="1" id="KW-1133">Transmembrane helix</keyword>
<feature type="transmembrane region" description="Helical" evidence="1">
    <location>
        <begin position="248"/>
        <end position="266"/>
    </location>
</feature>
<organism evidence="2 3">
    <name type="scientific">Sphingomonas qilianensis</name>
    <dbReference type="NCBI Taxonomy" id="1736690"/>
    <lineage>
        <taxon>Bacteria</taxon>
        <taxon>Pseudomonadati</taxon>
        <taxon>Pseudomonadota</taxon>
        <taxon>Alphaproteobacteria</taxon>
        <taxon>Sphingomonadales</taxon>
        <taxon>Sphingomonadaceae</taxon>
        <taxon>Sphingomonas</taxon>
    </lineage>
</organism>
<dbReference type="EMBL" id="JBDIMF010000004">
    <property type="protein sequence ID" value="MEN2786858.1"/>
    <property type="molecule type" value="Genomic_DNA"/>
</dbReference>
<feature type="transmembrane region" description="Helical" evidence="1">
    <location>
        <begin position="309"/>
        <end position="329"/>
    </location>
</feature>
<feature type="transmembrane region" description="Helical" evidence="1">
    <location>
        <begin position="204"/>
        <end position="220"/>
    </location>
</feature>
<name>A0ABU9XSR2_9SPHN</name>
<dbReference type="RefSeq" id="WP_345864801.1">
    <property type="nucleotide sequence ID" value="NZ_JBDIMF010000004.1"/>
</dbReference>
<protein>
    <submittedName>
        <fullName evidence="2">Uncharacterized protein</fullName>
    </submittedName>
</protein>
<keyword evidence="1" id="KW-0472">Membrane</keyword>
<gene>
    <name evidence="2" type="ORF">ABC969_10545</name>
</gene>
<keyword evidence="1" id="KW-0812">Transmembrane</keyword>
<feature type="transmembrane region" description="Helical" evidence="1">
    <location>
        <begin position="226"/>
        <end position="243"/>
    </location>
</feature>
<feature type="transmembrane region" description="Helical" evidence="1">
    <location>
        <begin position="126"/>
        <end position="145"/>
    </location>
</feature>
<feature type="transmembrane region" description="Helical" evidence="1">
    <location>
        <begin position="365"/>
        <end position="386"/>
    </location>
</feature>
<feature type="transmembrane region" description="Helical" evidence="1">
    <location>
        <begin position="446"/>
        <end position="466"/>
    </location>
</feature>
<evidence type="ECO:0000256" key="1">
    <source>
        <dbReference type="SAM" id="Phobius"/>
    </source>
</evidence>
<evidence type="ECO:0000313" key="2">
    <source>
        <dbReference type="EMBL" id="MEN2786858.1"/>
    </source>
</evidence>
<feature type="transmembrane region" description="Helical" evidence="1">
    <location>
        <begin position="278"/>
        <end position="297"/>
    </location>
</feature>